<comment type="caution">
    <text evidence="1">The sequence shown here is derived from an EMBL/GenBank/DDBJ whole genome shotgun (WGS) entry which is preliminary data.</text>
</comment>
<evidence type="ECO:0000313" key="1">
    <source>
        <dbReference type="EMBL" id="KAF0760310.1"/>
    </source>
</evidence>
<evidence type="ECO:0000313" key="2">
    <source>
        <dbReference type="Proteomes" id="UP000478052"/>
    </source>
</evidence>
<proteinExistence type="predicted"/>
<name>A0A6G0YR58_APHCR</name>
<gene>
    <name evidence="1" type="ORF">FWK35_00027149</name>
</gene>
<reference evidence="1 2" key="1">
    <citation type="submission" date="2019-08" db="EMBL/GenBank/DDBJ databases">
        <title>Whole genome of Aphis craccivora.</title>
        <authorList>
            <person name="Voronova N.V."/>
            <person name="Shulinski R.S."/>
            <person name="Bandarenka Y.V."/>
            <person name="Zhorov D.G."/>
            <person name="Warner D."/>
        </authorList>
    </citation>
    <scope>NUCLEOTIDE SEQUENCE [LARGE SCALE GENOMIC DNA]</scope>
    <source>
        <strain evidence="1">180601</strain>
        <tissue evidence="1">Whole Body</tissue>
    </source>
</reference>
<dbReference type="Proteomes" id="UP000478052">
    <property type="component" value="Unassembled WGS sequence"/>
</dbReference>
<dbReference type="EMBL" id="VUJU01002720">
    <property type="protein sequence ID" value="KAF0760310.1"/>
    <property type="molecule type" value="Genomic_DNA"/>
</dbReference>
<accession>A0A6G0YR58</accession>
<protein>
    <submittedName>
        <fullName evidence="1">CGG triplet repeat-binding protein 1</fullName>
    </submittedName>
</protein>
<keyword evidence="2" id="KW-1185">Reference proteome</keyword>
<organism evidence="1 2">
    <name type="scientific">Aphis craccivora</name>
    <name type="common">Cowpea aphid</name>
    <dbReference type="NCBI Taxonomy" id="307492"/>
    <lineage>
        <taxon>Eukaryota</taxon>
        <taxon>Metazoa</taxon>
        <taxon>Ecdysozoa</taxon>
        <taxon>Arthropoda</taxon>
        <taxon>Hexapoda</taxon>
        <taxon>Insecta</taxon>
        <taxon>Pterygota</taxon>
        <taxon>Neoptera</taxon>
        <taxon>Paraneoptera</taxon>
        <taxon>Hemiptera</taxon>
        <taxon>Sternorrhyncha</taxon>
        <taxon>Aphidomorpha</taxon>
        <taxon>Aphidoidea</taxon>
        <taxon>Aphididae</taxon>
        <taxon>Aphidini</taxon>
        <taxon>Aphis</taxon>
        <taxon>Aphis</taxon>
    </lineage>
</organism>
<dbReference type="AlphaFoldDB" id="A0A6G0YR58"/>
<sequence length="134" mass="15828">MNFNLAELKYKYMQIFNLNRCISSVDNMIETLFTNRLGKHFILNIEQLENTHHSTIYTDYTLFKDSLCLLWYGGILRHVVLLILNDTIPYMAKTGDTLKVMYTKIDGDKEQLRKSIVFLYNNQRIAMMPAEDTY</sequence>